<evidence type="ECO:0000256" key="2">
    <source>
        <dbReference type="SAM" id="Phobius"/>
    </source>
</evidence>
<dbReference type="Proteomes" id="UP001195941">
    <property type="component" value="Unassembled WGS sequence"/>
</dbReference>
<dbReference type="EMBL" id="JADMKU010000005">
    <property type="protein sequence ID" value="MBR9650931.1"/>
    <property type="molecule type" value="Genomic_DNA"/>
</dbReference>
<gene>
    <name evidence="4" type="ORF">IT775_07335</name>
</gene>
<organism evidence="4 5">
    <name type="scientific">Thalassovita aquimarina</name>
    <dbReference type="NCBI Taxonomy" id="2785917"/>
    <lineage>
        <taxon>Bacteria</taxon>
        <taxon>Pseudomonadati</taxon>
        <taxon>Pseudomonadota</taxon>
        <taxon>Alphaproteobacteria</taxon>
        <taxon>Rhodobacterales</taxon>
        <taxon>Roseobacteraceae</taxon>
        <taxon>Thalassovita</taxon>
    </lineage>
</organism>
<feature type="transmembrane region" description="Helical" evidence="2">
    <location>
        <begin position="217"/>
        <end position="235"/>
    </location>
</feature>
<feature type="domain" description="Zinc finger/thioredoxin putative" evidence="3">
    <location>
        <begin position="1"/>
        <end position="36"/>
    </location>
</feature>
<keyword evidence="2" id="KW-0812">Transmembrane</keyword>
<accession>A0ABS5HPP7</accession>
<proteinExistence type="predicted"/>
<dbReference type="InterPro" id="IPR011723">
    <property type="entry name" value="Znf/thioredoxin_put"/>
</dbReference>
<dbReference type="Pfam" id="PF13717">
    <property type="entry name" value="Zn_ribbon_4"/>
    <property type="match status" value="1"/>
</dbReference>
<comment type="caution">
    <text evidence="4">The sequence shown here is derived from an EMBL/GenBank/DDBJ whole genome shotgun (WGS) entry which is preliminary data.</text>
</comment>
<keyword evidence="5" id="KW-1185">Reference proteome</keyword>
<name>A0ABS5HPP7_9RHOB</name>
<dbReference type="RefSeq" id="WP_212700447.1">
    <property type="nucleotide sequence ID" value="NZ_JADMKU010000005.1"/>
</dbReference>
<evidence type="ECO:0000259" key="3">
    <source>
        <dbReference type="Pfam" id="PF13717"/>
    </source>
</evidence>
<reference evidence="4 5" key="1">
    <citation type="journal article" date="2021" name="Arch. Microbiol.">
        <title>Thalassobius aquimarinus sp. nov., isolated from the Sea of Japan seashore.</title>
        <authorList>
            <person name="Kurilenko V.V."/>
            <person name="Romanenko L.A."/>
            <person name="Chernysheva N.Y."/>
            <person name="Velansky P.V."/>
            <person name="Tekutyeva L.A."/>
            <person name="Isaeva M.P."/>
            <person name="Mikhailov V.V."/>
        </authorList>
    </citation>
    <scope>NUCLEOTIDE SEQUENCE [LARGE SCALE GENOMIC DNA]</scope>
    <source>
        <strain evidence="4 5">KMM 8518</strain>
    </source>
</reference>
<evidence type="ECO:0000256" key="1">
    <source>
        <dbReference type="SAM" id="MobiDB-lite"/>
    </source>
</evidence>
<evidence type="ECO:0000313" key="4">
    <source>
        <dbReference type="EMBL" id="MBR9650931.1"/>
    </source>
</evidence>
<evidence type="ECO:0000313" key="5">
    <source>
        <dbReference type="Proteomes" id="UP001195941"/>
    </source>
</evidence>
<protein>
    <submittedName>
        <fullName evidence="4">Zinc-ribbon domain-containing protein</fullName>
    </submittedName>
</protein>
<feature type="region of interest" description="Disordered" evidence="1">
    <location>
        <begin position="40"/>
        <end position="174"/>
    </location>
</feature>
<keyword evidence="2" id="KW-0472">Membrane</keyword>
<feature type="compositionally biased region" description="Basic and acidic residues" evidence="1">
    <location>
        <begin position="132"/>
        <end position="151"/>
    </location>
</feature>
<sequence length="283" mass="30513">MRLICPNCGAQYEVPDSVIPETGRDVQCSNCGHTWFQHHPDDAAAAPDDLELPETDLAGTDAQGMPPEPDHEHETAPEPEPAAEAPQRRQLDPSIAEVLREEAEREARAREAERGAGLESQPDLGLAEPEDESSRRARQARERMARMKGEPEVAAPETQAEPGDEAASRRDLLPDIDEINSSLRAASDRRPAEADDYDTPVGTPELIAKKGSGFRNGFLLALLIAAAFWALYVYADPIAAKVPALKPVLGSYVAVIDQARGALDAQVKALLIKLDAMGAEATT</sequence>
<dbReference type="NCBIfam" id="TIGR02098">
    <property type="entry name" value="MJ0042_CXXC"/>
    <property type="match status" value="1"/>
</dbReference>
<keyword evidence="2" id="KW-1133">Transmembrane helix</keyword>
<feature type="compositionally biased region" description="Basic and acidic residues" evidence="1">
    <location>
        <begin position="98"/>
        <end position="116"/>
    </location>
</feature>